<dbReference type="CDD" id="cd01650">
    <property type="entry name" value="RT_nLTR_like"/>
    <property type="match status" value="1"/>
</dbReference>
<evidence type="ECO:0000313" key="2">
    <source>
        <dbReference type="EMBL" id="GEY88124.1"/>
    </source>
</evidence>
<keyword evidence="2" id="KW-0808">Transferase</keyword>
<accession>A0A699I3F2</accession>
<dbReference type="InterPro" id="IPR036691">
    <property type="entry name" value="Endo/exonu/phosph_ase_sf"/>
</dbReference>
<dbReference type="SUPFAM" id="SSF56219">
    <property type="entry name" value="DNase I-like"/>
    <property type="match status" value="1"/>
</dbReference>
<dbReference type="Pfam" id="PF00078">
    <property type="entry name" value="RVT_1"/>
    <property type="match status" value="1"/>
</dbReference>
<dbReference type="InterPro" id="IPR000477">
    <property type="entry name" value="RT_dom"/>
</dbReference>
<keyword evidence="2" id="KW-0548">Nucleotidyltransferase</keyword>
<proteinExistence type="predicted"/>
<dbReference type="InterPro" id="IPR052343">
    <property type="entry name" value="Retrotransposon-Effector_Assoc"/>
</dbReference>
<sequence>MINIYGPHEIAAKSSLWSRMSDFIQTHEGHFIIFGDMNEVRDESERYGTVFLRAEAQTFNSLIDDAGFIDLPLGCRSYTWMNKAGTKMRKLDRFLVSNSVMDAFPDLKATALTRGWSDHIPLMLHSEKVNYGPVPFKIFHSWTQRDGFEEVIKTAYEECSQGYSNQYLTFHEKLKFIKQKIKAWSHNVKRGDASRYQEFKLRLIEIEEKIDKRVASDEERQEMMNLLKECDDLNKLQEMDTFQKARVKWDVEDDENSKFFHGILKQKRNQQMVKGIMINGEWVTNPQQVKMAFLNFYKEKFDDHASRMIFSLVTPQSMLNEAECGALESRVTMDEIRTAVWDCESQKAPGPDGFSFLFIKKYWEILKHDIETSVVSFFYSLVMPKGANSSFITLIPKVANPIHIKDFRHISLIGVQYKIIAKILENRLAKVVDKVISHEQSAFISGRQFLEGPLMLSEVMDWYKSRNKKLMIFKVDFEKAYDSRGLRQGDPLSPFLFIIIMEGLHLALKDAVQPGLLRGAKLAPSPTITTGTTTSPNPTYATWHGPDQRALILIQSSLSEEAMAEILGHTTARATWCALEAAYSHDSVERMHTLRDSLRQIRKGSSTVVEFAWKFKTICDQLNAIGHPLDDTDKSHWFLCGLGSSFETFSTTQRLIRPRPSFRDIVSQAESHELFLQTVNDAQERIQHISNLQGDCLEIEEQLLEVEAEAGYAINIADEEINLEEQAISGFDDSE</sequence>
<evidence type="ECO:0000259" key="1">
    <source>
        <dbReference type="Pfam" id="PF00078"/>
    </source>
</evidence>
<name>A0A699I3F2_TANCI</name>
<organism evidence="2">
    <name type="scientific">Tanacetum cinerariifolium</name>
    <name type="common">Dalmatian daisy</name>
    <name type="synonym">Chrysanthemum cinerariifolium</name>
    <dbReference type="NCBI Taxonomy" id="118510"/>
    <lineage>
        <taxon>Eukaryota</taxon>
        <taxon>Viridiplantae</taxon>
        <taxon>Streptophyta</taxon>
        <taxon>Embryophyta</taxon>
        <taxon>Tracheophyta</taxon>
        <taxon>Spermatophyta</taxon>
        <taxon>Magnoliopsida</taxon>
        <taxon>eudicotyledons</taxon>
        <taxon>Gunneridae</taxon>
        <taxon>Pentapetalae</taxon>
        <taxon>asterids</taxon>
        <taxon>campanulids</taxon>
        <taxon>Asterales</taxon>
        <taxon>Asteraceae</taxon>
        <taxon>Asteroideae</taxon>
        <taxon>Anthemideae</taxon>
        <taxon>Anthemidinae</taxon>
        <taxon>Tanacetum</taxon>
    </lineage>
</organism>
<dbReference type="AlphaFoldDB" id="A0A699I3F2"/>
<feature type="domain" description="Reverse transcriptase" evidence="1">
    <location>
        <begin position="397"/>
        <end position="483"/>
    </location>
</feature>
<protein>
    <submittedName>
        <fullName evidence="2">RNA-directed DNA polymerase, eukaryota</fullName>
    </submittedName>
</protein>
<dbReference type="Gene3D" id="3.60.10.10">
    <property type="entry name" value="Endonuclease/exonuclease/phosphatase"/>
    <property type="match status" value="1"/>
</dbReference>
<comment type="caution">
    <text evidence="2">The sequence shown here is derived from an EMBL/GenBank/DDBJ whole genome shotgun (WGS) entry which is preliminary data.</text>
</comment>
<dbReference type="GO" id="GO:0003964">
    <property type="term" value="F:RNA-directed DNA polymerase activity"/>
    <property type="evidence" value="ECO:0007669"/>
    <property type="project" value="UniProtKB-KW"/>
</dbReference>
<gene>
    <name evidence="2" type="ORF">Tci_460098</name>
</gene>
<dbReference type="Pfam" id="PF14223">
    <property type="entry name" value="Retrotran_gag_2"/>
    <property type="match status" value="1"/>
</dbReference>
<dbReference type="PANTHER" id="PTHR46890">
    <property type="entry name" value="NON-LTR RETROLELEMENT REVERSE TRANSCRIPTASE-LIKE PROTEIN-RELATED"/>
    <property type="match status" value="1"/>
</dbReference>
<keyword evidence="2" id="KW-0695">RNA-directed DNA polymerase</keyword>
<dbReference type="EMBL" id="BKCJ010218731">
    <property type="protein sequence ID" value="GEY88124.1"/>
    <property type="molecule type" value="Genomic_DNA"/>
</dbReference>
<reference evidence="2" key="1">
    <citation type="journal article" date="2019" name="Sci. Rep.">
        <title>Draft genome of Tanacetum cinerariifolium, the natural source of mosquito coil.</title>
        <authorList>
            <person name="Yamashiro T."/>
            <person name="Shiraishi A."/>
            <person name="Satake H."/>
            <person name="Nakayama K."/>
        </authorList>
    </citation>
    <scope>NUCLEOTIDE SEQUENCE</scope>
</reference>
<dbReference type="PANTHER" id="PTHR46890:SF50">
    <property type="entry name" value="RNA-DIRECTED DNA POLYMERASE, EUKARYOTA, REVERSE TRANSCRIPTASE ZINC-BINDING DOMAIN PROTEIN-RELATED"/>
    <property type="match status" value="1"/>
</dbReference>